<dbReference type="GO" id="GO:0016787">
    <property type="term" value="F:hydrolase activity"/>
    <property type="evidence" value="ECO:0007669"/>
    <property type="project" value="UniProtKB-KW"/>
</dbReference>
<proteinExistence type="predicted"/>
<comment type="caution">
    <text evidence="1">The sequence shown here is derived from an EMBL/GenBank/DDBJ whole genome shotgun (WGS) entry which is preliminary data.</text>
</comment>
<gene>
    <name evidence="1" type="ORF">G9U52_12010</name>
</gene>
<dbReference type="EMBL" id="JAAOIW010000004">
    <property type="protein sequence ID" value="NHN30556.1"/>
    <property type="molecule type" value="Genomic_DNA"/>
</dbReference>
<reference evidence="1" key="1">
    <citation type="submission" date="2020-03" db="EMBL/GenBank/DDBJ databases">
        <title>Draft sequencing of Paenibacilllus sp. S3N08.</title>
        <authorList>
            <person name="Kim D.-U."/>
        </authorList>
    </citation>
    <scope>NUCLEOTIDE SEQUENCE</scope>
    <source>
        <strain evidence="1">S3N08</strain>
    </source>
</reference>
<protein>
    <submittedName>
        <fullName evidence="1">UxaA family hydrolase</fullName>
    </submittedName>
</protein>
<evidence type="ECO:0000313" key="1">
    <source>
        <dbReference type="EMBL" id="NHN30556.1"/>
    </source>
</evidence>
<keyword evidence="1" id="KW-0378">Hydrolase</keyword>
<organism evidence="1 2">
    <name type="scientific">Paenibacillus agricola</name>
    <dbReference type="NCBI Taxonomy" id="2716264"/>
    <lineage>
        <taxon>Bacteria</taxon>
        <taxon>Bacillati</taxon>
        <taxon>Bacillota</taxon>
        <taxon>Bacilli</taxon>
        <taxon>Bacillales</taxon>
        <taxon>Paenibacillaceae</taxon>
        <taxon>Paenibacillus</taxon>
    </lineage>
</organism>
<evidence type="ECO:0000313" key="2">
    <source>
        <dbReference type="Proteomes" id="UP001165962"/>
    </source>
</evidence>
<keyword evidence="2" id="KW-1185">Reference proteome</keyword>
<accession>A0ABX0J567</accession>
<dbReference type="Proteomes" id="UP001165962">
    <property type="component" value="Unassembled WGS sequence"/>
</dbReference>
<sequence>MHFFDYFEFVEYIRIKVVPVIKIATRTSTFSIKCVRDNIDMNAGTIIDGTF</sequence>
<name>A0ABX0J567_9BACL</name>